<dbReference type="Pfam" id="PF13193">
    <property type="entry name" value="AMP-binding_C"/>
    <property type="match status" value="1"/>
</dbReference>
<keyword evidence="4" id="KW-0547">Nucleotide-binding</keyword>
<evidence type="ECO:0000256" key="4">
    <source>
        <dbReference type="ARBA" id="ARBA00022741"/>
    </source>
</evidence>
<keyword evidence="10" id="KW-1185">Reference proteome</keyword>
<keyword evidence="5" id="KW-0067">ATP-binding</keyword>
<evidence type="ECO:0000259" key="6">
    <source>
        <dbReference type="Pfam" id="PF00501"/>
    </source>
</evidence>
<evidence type="ECO:0000256" key="1">
    <source>
        <dbReference type="ARBA" id="ARBA00006432"/>
    </source>
</evidence>
<evidence type="ECO:0000259" key="8">
    <source>
        <dbReference type="Pfam" id="PF16177"/>
    </source>
</evidence>
<dbReference type="SUPFAM" id="SSF56801">
    <property type="entry name" value="Acetyl-CoA synthetase-like"/>
    <property type="match status" value="1"/>
</dbReference>
<dbReference type="GO" id="GO:0003987">
    <property type="term" value="F:acetate-CoA ligase activity"/>
    <property type="evidence" value="ECO:0007669"/>
    <property type="project" value="UniProtKB-EC"/>
</dbReference>
<proteinExistence type="inferred from homology"/>
<dbReference type="GO" id="GO:0005829">
    <property type="term" value="C:cytosol"/>
    <property type="evidence" value="ECO:0007669"/>
    <property type="project" value="TreeGrafter"/>
</dbReference>
<sequence>MVQQGQIDHLLQESGEIPPPPHVVEQATMSDYDGVYARSIADPEGFWAEAAEELHWFRKWDDVFQWDYPNFRWFVGGQTNIAYNALDRHLNTERRNKAALIWLGEDGTEQVYTYARLAQQVNRFANGLKSLGVGKGDRVVIYMPLTPEGAISMLACARIGAIHSVVYAGFSVGSLRDRIQDADAKALITGDYGYRRGNRVDLKGIADEAVVGCDRLEHVIVFRRELAREDLRDGETDFDELMANNSIDCPAEVMDAEDPLYILYTSGTTGTPKGVVHVHGGYMVGTHYHFKNFWDVKDKDVFWCMSDIGWVVGHSYIVYAPLVAGATTVFREGAPDFPHNAIFYETETGGPCLGTTATMTTRPGRVGKPLPGAVMDIVDREGEPIEEPDKGGFLVIRRPFPHFSRTVWGNPDRFADTWNQIPGVYSSGDVALRDADGYYMVVGRADDVLNVAGHRIGSAEVESALVSHPEVAEAAVIGKPDELRGEVIKGFVTLRMGSEGSDRMVNDLQLHVRRELGPIAVPSEIEFTPTLPKTRSGKIMRRLLKAQELGLDPGDITTLED</sequence>
<dbReference type="AlphaFoldDB" id="A0AA35RDE6"/>
<evidence type="ECO:0000313" key="9">
    <source>
        <dbReference type="EMBL" id="CAI8008917.1"/>
    </source>
</evidence>
<dbReference type="Gene3D" id="3.40.50.12780">
    <property type="entry name" value="N-terminal domain of ligase-like"/>
    <property type="match status" value="2"/>
</dbReference>
<dbReference type="InterPro" id="IPR032387">
    <property type="entry name" value="ACAS_N"/>
</dbReference>
<dbReference type="PANTHER" id="PTHR24095:SF14">
    <property type="entry name" value="ACETYL-COENZYME A SYNTHETASE 1"/>
    <property type="match status" value="1"/>
</dbReference>
<dbReference type="Pfam" id="PF16177">
    <property type="entry name" value="ACAS_N"/>
    <property type="match status" value="1"/>
</dbReference>
<name>A0AA35RDE6_GEOBA</name>
<dbReference type="Pfam" id="PF00501">
    <property type="entry name" value="AMP-binding"/>
    <property type="match status" value="1"/>
</dbReference>
<dbReference type="InterPro" id="IPR045851">
    <property type="entry name" value="AMP-bd_C_sf"/>
</dbReference>
<comment type="caution">
    <text evidence="9">The sequence shown here is derived from an EMBL/GenBank/DDBJ whole genome shotgun (WGS) entry which is preliminary data.</text>
</comment>
<dbReference type="EC" id="6.2.1.1" evidence="2"/>
<dbReference type="EMBL" id="CASHTH010000909">
    <property type="protein sequence ID" value="CAI8008917.1"/>
    <property type="molecule type" value="Genomic_DNA"/>
</dbReference>
<gene>
    <name evidence="9" type="ORF">GBAR_LOCUS6063</name>
</gene>
<comment type="similarity">
    <text evidence="1">Belongs to the ATP-dependent AMP-binding enzyme family.</text>
</comment>
<protein>
    <recommendedName>
        <fullName evidence="2">acetate--CoA ligase</fullName>
        <ecNumber evidence="2">6.2.1.1</ecNumber>
    </recommendedName>
</protein>
<dbReference type="Proteomes" id="UP001174909">
    <property type="component" value="Unassembled WGS sequence"/>
</dbReference>
<evidence type="ECO:0000256" key="5">
    <source>
        <dbReference type="ARBA" id="ARBA00022840"/>
    </source>
</evidence>
<feature type="domain" description="AMP-dependent synthetase/ligase" evidence="6">
    <location>
        <begin position="93"/>
        <end position="341"/>
    </location>
</feature>
<dbReference type="GO" id="GO:0005524">
    <property type="term" value="F:ATP binding"/>
    <property type="evidence" value="ECO:0007669"/>
    <property type="project" value="UniProtKB-KW"/>
</dbReference>
<evidence type="ECO:0000259" key="7">
    <source>
        <dbReference type="Pfam" id="PF13193"/>
    </source>
</evidence>
<dbReference type="GO" id="GO:0006085">
    <property type="term" value="P:acetyl-CoA biosynthetic process"/>
    <property type="evidence" value="ECO:0007669"/>
    <property type="project" value="TreeGrafter"/>
</dbReference>
<dbReference type="Gene3D" id="3.30.300.30">
    <property type="match status" value="1"/>
</dbReference>
<feature type="domain" description="Acetyl-coenzyme A synthetase N-terminal" evidence="8">
    <location>
        <begin position="32"/>
        <end position="85"/>
    </location>
</feature>
<dbReference type="InterPro" id="IPR000873">
    <property type="entry name" value="AMP-dep_synth/lig_dom"/>
</dbReference>
<reference evidence="9" key="1">
    <citation type="submission" date="2023-03" db="EMBL/GenBank/DDBJ databases">
        <authorList>
            <person name="Steffen K."/>
            <person name="Cardenas P."/>
        </authorList>
    </citation>
    <scope>NUCLEOTIDE SEQUENCE</scope>
</reference>
<keyword evidence="3" id="KW-0436">Ligase</keyword>
<evidence type="ECO:0000313" key="10">
    <source>
        <dbReference type="Proteomes" id="UP001174909"/>
    </source>
</evidence>
<dbReference type="PANTHER" id="PTHR24095">
    <property type="entry name" value="ACETYL-COENZYME A SYNTHETASE"/>
    <property type="match status" value="1"/>
</dbReference>
<feature type="domain" description="AMP-binding enzyme C-terminal" evidence="7">
    <location>
        <begin position="460"/>
        <end position="538"/>
    </location>
</feature>
<dbReference type="InterPro" id="IPR020845">
    <property type="entry name" value="AMP-binding_CS"/>
</dbReference>
<accession>A0AA35RDE6</accession>
<evidence type="ECO:0000256" key="2">
    <source>
        <dbReference type="ARBA" id="ARBA00013275"/>
    </source>
</evidence>
<organism evidence="9 10">
    <name type="scientific">Geodia barretti</name>
    <name type="common">Barrett's horny sponge</name>
    <dbReference type="NCBI Taxonomy" id="519541"/>
    <lineage>
        <taxon>Eukaryota</taxon>
        <taxon>Metazoa</taxon>
        <taxon>Porifera</taxon>
        <taxon>Demospongiae</taxon>
        <taxon>Heteroscleromorpha</taxon>
        <taxon>Tetractinellida</taxon>
        <taxon>Astrophorina</taxon>
        <taxon>Geodiidae</taxon>
        <taxon>Geodia</taxon>
    </lineage>
</organism>
<evidence type="ECO:0000256" key="3">
    <source>
        <dbReference type="ARBA" id="ARBA00022598"/>
    </source>
</evidence>
<dbReference type="InterPro" id="IPR025110">
    <property type="entry name" value="AMP-bd_C"/>
</dbReference>
<dbReference type="PROSITE" id="PS00455">
    <property type="entry name" value="AMP_BINDING"/>
    <property type="match status" value="1"/>
</dbReference>
<dbReference type="InterPro" id="IPR042099">
    <property type="entry name" value="ANL_N_sf"/>
</dbReference>